<sequence length="207" mass="23269">MKKKNTFIDIITAVEYLILSGYSSKSRMTAIGTSAGGLALGSVLNARPDLFRAVVLRVPFLDPLSSMLNPSIPLTRLEYDEWGNPKESEAAYRYIESYAPYDNIPTNLATLNESISTGNEQNITHPAPSILVTAGMRDQRVAYWQPLKWVARMRNRLSDLYCTQGDHAGVLLMKINKDRDHFGRNDQLGEIEELAFELAFVLTQIEK</sequence>
<dbReference type="PANTHER" id="PTHR11757">
    <property type="entry name" value="PROTEASE FAMILY S9A OLIGOPEPTIDASE"/>
    <property type="match status" value="1"/>
</dbReference>
<dbReference type="PRINTS" id="PR00862">
    <property type="entry name" value="PROLIGOPTASE"/>
</dbReference>
<keyword evidence="3" id="KW-0378">Hydrolase</keyword>
<protein>
    <recommendedName>
        <fullName evidence="3">Prolyl endopeptidase</fullName>
        <ecNumber evidence="3">3.4.21.-</ecNumber>
    </recommendedName>
</protein>
<comment type="similarity">
    <text evidence="1 3">Belongs to the peptidase S9A family.</text>
</comment>
<dbReference type="Pfam" id="PF00326">
    <property type="entry name" value="Peptidase_S9"/>
    <property type="match status" value="1"/>
</dbReference>
<dbReference type="EC" id="3.4.21.-" evidence="3"/>
<dbReference type="GO" id="GO:0004252">
    <property type="term" value="F:serine-type endopeptidase activity"/>
    <property type="evidence" value="ECO:0007669"/>
    <property type="project" value="UniProtKB-UniRule"/>
</dbReference>
<keyword evidence="3" id="KW-0720">Serine protease</keyword>
<comment type="caution">
    <text evidence="5">The sequence shown here is derived from an EMBL/GenBank/DDBJ whole genome shotgun (WGS) entry which is preliminary data.</text>
</comment>
<evidence type="ECO:0000313" key="5">
    <source>
        <dbReference type="EMBL" id="CAG8561873.1"/>
    </source>
</evidence>
<evidence type="ECO:0000256" key="3">
    <source>
        <dbReference type="RuleBase" id="RU368024"/>
    </source>
</evidence>
<feature type="domain" description="Peptidase S9 prolyl oligopeptidase catalytic" evidence="4">
    <location>
        <begin position="2"/>
        <end position="205"/>
    </location>
</feature>
<dbReference type="Gene3D" id="3.40.50.1820">
    <property type="entry name" value="alpha/beta hydrolase"/>
    <property type="match status" value="1"/>
</dbReference>
<dbReference type="GO" id="GO:0006508">
    <property type="term" value="P:proteolysis"/>
    <property type="evidence" value="ECO:0007669"/>
    <property type="project" value="UniProtKB-KW"/>
</dbReference>
<keyword evidence="6" id="KW-1185">Reference proteome</keyword>
<reference evidence="5" key="1">
    <citation type="submission" date="2021-06" db="EMBL/GenBank/DDBJ databases">
        <authorList>
            <person name="Kallberg Y."/>
            <person name="Tangrot J."/>
            <person name="Rosling A."/>
        </authorList>
    </citation>
    <scope>NUCLEOTIDE SEQUENCE</scope>
    <source>
        <strain evidence="5">IA702</strain>
    </source>
</reference>
<dbReference type="PANTHER" id="PTHR11757:SF19">
    <property type="entry name" value="PROLYL ENDOPEPTIDASE-LIKE"/>
    <property type="match status" value="1"/>
</dbReference>
<organism evidence="5 6">
    <name type="scientific">Paraglomus occultum</name>
    <dbReference type="NCBI Taxonomy" id="144539"/>
    <lineage>
        <taxon>Eukaryota</taxon>
        <taxon>Fungi</taxon>
        <taxon>Fungi incertae sedis</taxon>
        <taxon>Mucoromycota</taxon>
        <taxon>Glomeromycotina</taxon>
        <taxon>Glomeromycetes</taxon>
        <taxon>Paraglomerales</taxon>
        <taxon>Paraglomeraceae</taxon>
        <taxon>Paraglomus</taxon>
    </lineage>
</organism>
<accession>A0A9N9FW85</accession>
<dbReference type="InterPro" id="IPR001375">
    <property type="entry name" value="Peptidase_S9_cat"/>
</dbReference>
<proteinExistence type="inferred from homology"/>
<dbReference type="AlphaFoldDB" id="A0A9N9FW85"/>
<dbReference type="EMBL" id="CAJVPJ010000869">
    <property type="protein sequence ID" value="CAG8561873.1"/>
    <property type="molecule type" value="Genomic_DNA"/>
</dbReference>
<evidence type="ECO:0000259" key="4">
    <source>
        <dbReference type="Pfam" id="PF00326"/>
    </source>
</evidence>
<dbReference type="InterPro" id="IPR051543">
    <property type="entry name" value="Serine_Peptidase_S9A"/>
</dbReference>
<dbReference type="InterPro" id="IPR002470">
    <property type="entry name" value="Peptidase_S9A"/>
</dbReference>
<gene>
    <name evidence="5" type="ORF">POCULU_LOCUS5550</name>
</gene>
<dbReference type="OrthoDB" id="248387at2759"/>
<evidence type="ECO:0000256" key="2">
    <source>
        <dbReference type="ARBA" id="ARBA00045448"/>
    </source>
</evidence>
<dbReference type="InterPro" id="IPR029058">
    <property type="entry name" value="AB_hydrolase_fold"/>
</dbReference>
<dbReference type="SUPFAM" id="SSF53474">
    <property type="entry name" value="alpha/beta-Hydrolases"/>
    <property type="match status" value="1"/>
</dbReference>
<evidence type="ECO:0000313" key="6">
    <source>
        <dbReference type="Proteomes" id="UP000789572"/>
    </source>
</evidence>
<name>A0A9N9FW85_9GLOM</name>
<dbReference type="Proteomes" id="UP000789572">
    <property type="component" value="Unassembled WGS sequence"/>
</dbReference>
<comment type="function">
    <text evidence="2">Serine peptidase whose precise substrate specificity remains unclear. Does not cleave peptides after a arginine or lysine residue. Regulates trans-Golgi network morphology and sorting by regulating the membrane binding of the AP-1 complex. May play a role in the regulation of synaptic vesicle exocytosis.</text>
</comment>
<evidence type="ECO:0000256" key="1">
    <source>
        <dbReference type="ARBA" id="ARBA00005228"/>
    </source>
</evidence>
<keyword evidence="3" id="KW-0645">Protease</keyword>